<sequence>MSEEKYIEEAEIVVDLSGGHLAAQAYRKRIKQLQAELDTAKMVNVKFEHLAIEQARGFEALQSQLDKANEKIQELHKQVEFWMSEDDGSTWPPENTAWRKLLDVKKKTAEQLKEMQRLVPIIMWKMDERLQYERAEQLQAKLDKAKA</sequence>
<organism evidence="2">
    <name type="scientific">marine sediment metagenome</name>
    <dbReference type="NCBI Taxonomy" id="412755"/>
    <lineage>
        <taxon>unclassified sequences</taxon>
        <taxon>metagenomes</taxon>
        <taxon>ecological metagenomes</taxon>
    </lineage>
</organism>
<keyword evidence="1" id="KW-0175">Coiled coil</keyword>
<protein>
    <submittedName>
        <fullName evidence="2">Uncharacterized protein</fullName>
    </submittedName>
</protein>
<proteinExistence type="predicted"/>
<evidence type="ECO:0000256" key="1">
    <source>
        <dbReference type="SAM" id="Coils"/>
    </source>
</evidence>
<feature type="coiled-coil region" evidence="1">
    <location>
        <begin position="23"/>
        <end position="85"/>
    </location>
</feature>
<reference evidence="2" key="1">
    <citation type="journal article" date="2015" name="Nature">
        <title>Complex archaea that bridge the gap between prokaryotes and eukaryotes.</title>
        <authorList>
            <person name="Spang A."/>
            <person name="Saw J.H."/>
            <person name="Jorgensen S.L."/>
            <person name="Zaremba-Niedzwiedzka K."/>
            <person name="Martijn J."/>
            <person name="Lind A.E."/>
            <person name="van Eijk R."/>
            <person name="Schleper C."/>
            <person name="Guy L."/>
            <person name="Ettema T.J."/>
        </authorList>
    </citation>
    <scope>NUCLEOTIDE SEQUENCE</scope>
</reference>
<gene>
    <name evidence="2" type="ORF">LCGC14_1606790</name>
</gene>
<feature type="non-terminal residue" evidence="2">
    <location>
        <position position="147"/>
    </location>
</feature>
<dbReference type="AlphaFoldDB" id="A0A0F9L9G3"/>
<name>A0A0F9L9G3_9ZZZZ</name>
<dbReference type="EMBL" id="LAZR01012958">
    <property type="protein sequence ID" value="KKM24260.1"/>
    <property type="molecule type" value="Genomic_DNA"/>
</dbReference>
<comment type="caution">
    <text evidence="2">The sequence shown here is derived from an EMBL/GenBank/DDBJ whole genome shotgun (WGS) entry which is preliminary data.</text>
</comment>
<accession>A0A0F9L9G3</accession>
<evidence type="ECO:0000313" key="2">
    <source>
        <dbReference type="EMBL" id="KKM24260.1"/>
    </source>
</evidence>